<proteinExistence type="predicted"/>
<keyword evidence="3" id="KW-1185">Reference proteome</keyword>
<dbReference type="AlphaFoldDB" id="A0A0F8UXE0"/>
<feature type="compositionally biased region" description="Basic and acidic residues" evidence="1">
    <location>
        <begin position="11"/>
        <end position="25"/>
    </location>
</feature>
<sequence>MLRRIATPRRPPKDVVARETRRDEQTQSTSAGRPVDLATDDGHWRGLVGTTSTTTHPIKAVAVDLLSPDPGVPAPNPNPGCAIRIPLRRSMMTTSLYTPATSRANILAGSRRYAPSSATAEVLSEDPPPSPRQPVSQTKIVAPSTKLAASYTPISQNRLRTNSLGARRFGMRQRPIATAGNSKSFDNSID</sequence>
<dbReference type="Proteomes" id="UP000034947">
    <property type="component" value="Unassembled WGS sequence"/>
</dbReference>
<organism evidence="2 3">
    <name type="scientific">Aspergillus ochraceoroseus</name>
    <dbReference type="NCBI Taxonomy" id="138278"/>
    <lineage>
        <taxon>Eukaryota</taxon>
        <taxon>Fungi</taxon>
        <taxon>Dikarya</taxon>
        <taxon>Ascomycota</taxon>
        <taxon>Pezizomycotina</taxon>
        <taxon>Eurotiomycetes</taxon>
        <taxon>Eurotiomycetidae</taxon>
        <taxon>Eurotiales</taxon>
        <taxon>Aspergillaceae</taxon>
        <taxon>Aspergillus</taxon>
        <taxon>Aspergillus subgen. Nidulantes</taxon>
    </lineage>
</organism>
<feature type="region of interest" description="Disordered" evidence="1">
    <location>
        <begin position="1"/>
        <end position="43"/>
    </location>
</feature>
<feature type="region of interest" description="Disordered" evidence="1">
    <location>
        <begin position="163"/>
        <end position="190"/>
    </location>
</feature>
<accession>A0A0F8UXE0</accession>
<gene>
    <name evidence="2" type="ORF">AOCH_006421</name>
</gene>
<feature type="compositionally biased region" description="Polar residues" evidence="1">
    <location>
        <begin position="179"/>
        <end position="190"/>
    </location>
</feature>
<evidence type="ECO:0000313" key="3">
    <source>
        <dbReference type="Proteomes" id="UP000034947"/>
    </source>
</evidence>
<protein>
    <submittedName>
        <fullName evidence="2">Uncharacterized protein</fullName>
    </submittedName>
</protein>
<evidence type="ECO:0000313" key="2">
    <source>
        <dbReference type="EMBL" id="KKK15486.1"/>
    </source>
</evidence>
<name>A0A0F8UXE0_9EURO</name>
<feature type="region of interest" description="Disordered" evidence="1">
    <location>
        <begin position="117"/>
        <end position="137"/>
    </location>
</feature>
<comment type="caution">
    <text evidence="2">The sequence shown here is derived from an EMBL/GenBank/DDBJ whole genome shotgun (WGS) entry which is preliminary data.</text>
</comment>
<reference evidence="2 3" key="1">
    <citation type="submission" date="2015-02" db="EMBL/GenBank/DDBJ databases">
        <title>Draft Genome Sequences of Two Closely-Related Aflatoxigenic Aspergillus Species Obtained from the Cote d'Ivoire.</title>
        <authorList>
            <person name="Moore G.G."/>
            <person name="Beltz S.B."/>
            <person name="Mack B.M."/>
        </authorList>
    </citation>
    <scope>NUCLEOTIDE SEQUENCE [LARGE SCALE GENOMIC DNA]</scope>
    <source>
        <strain evidence="2 3">SRRC1432</strain>
    </source>
</reference>
<dbReference type="VEuPathDB" id="FungiDB:P175DRAFT_0513920"/>
<dbReference type="EMBL" id="JYKN01002680">
    <property type="protein sequence ID" value="KKK15486.1"/>
    <property type="molecule type" value="Genomic_DNA"/>
</dbReference>
<evidence type="ECO:0000256" key="1">
    <source>
        <dbReference type="SAM" id="MobiDB-lite"/>
    </source>
</evidence>